<comment type="catalytic activity">
    <reaction evidence="1 7">
        <text>6-phospho-D-glucono-1,5-lactone + H2O = 6-phospho-D-gluconate + H(+)</text>
        <dbReference type="Rhea" id="RHEA:12556"/>
        <dbReference type="ChEBI" id="CHEBI:15377"/>
        <dbReference type="ChEBI" id="CHEBI:15378"/>
        <dbReference type="ChEBI" id="CHEBI:57955"/>
        <dbReference type="ChEBI" id="CHEBI:58759"/>
        <dbReference type="EC" id="3.1.1.31"/>
    </reaction>
</comment>
<dbReference type="Gene3D" id="3.40.50.1360">
    <property type="match status" value="1"/>
</dbReference>
<evidence type="ECO:0000256" key="6">
    <source>
        <dbReference type="ARBA" id="ARBA00020337"/>
    </source>
</evidence>
<protein>
    <recommendedName>
        <fullName evidence="6 7">6-phosphogluconolactonase</fullName>
        <shortName evidence="7">6PGL</shortName>
        <ecNumber evidence="5 7">3.1.1.31</ecNumber>
    </recommendedName>
</protein>
<name>A0ABZ0IX49_9BACT</name>
<evidence type="ECO:0000256" key="4">
    <source>
        <dbReference type="ARBA" id="ARBA00010662"/>
    </source>
</evidence>
<dbReference type="NCBIfam" id="TIGR01198">
    <property type="entry name" value="pgl"/>
    <property type="match status" value="1"/>
</dbReference>
<accession>A0ABZ0IX49</accession>
<comment type="similarity">
    <text evidence="4 7">Belongs to the glucosamine/galactosamine-6-phosphate isomerase family. 6-phosphogluconolactonase subfamily.</text>
</comment>
<dbReference type="CDD" id="cd01400">
    <property type="entry name" value="6PGL"/>
    <property type="match status" value="1"/>
</dbReference>
<dbReference type="RefSeq" id="WP_317491574.1">
    <property type="nucleotide sequence ID" value="NZ_CP136051.1"/>
</dbReference>
<keyword evidence="10" id="KW-1185">Reference proteome</keyword>
<dbReference type="Proteomes" id="UP001302349">
    <property type="component" value="Chromosome"/>
</dbReference>
<evidence type="ECO:0000259" key="8">
    <source>
        <dbReference type="Pfam" id="PF01182"/>
    </source>
</evidence>
<comment type="function">
    <text evidence="2 7">Hydrolysis of 6-phosphogluconolactone to 6-phosphogluconate.</text>
</comment>
<sequence length="234" mass="26089">MELHISKNPRAVAEDFAAFLVDLNKNSDKLNIALSGGSTPQLLFDILAADYKKAIDWSKMHFYWGDERCVPPTDKDSNYGMTKAHLFDKVGIPEANIHRILGENEPRQEAQRYSHEIKKNVTSSDGLPRFDLVILGLGTDGHTASIFPDQMELLKATETCVVATHPETGQKRISLSGPVINNAKSISFLVTGETKQPKVREILKHRGKFRTYPASHIKPTNGVLYWFLDEAASA</sequence>
<dbReference type="PANTHER" id="PTHR11054">
    <property type="entry name" value="6-PHOSPHOGLUCONOLACTONASE"/>
    <property type="match status" value="1"/>
</dbReference>
<evidence type="ECO:0000256" key="1">
    <source>
        <dbReference type="ARBA" id="ARBA00000832"/>
    </source>
</evidence>
<evidence type="ECO:0000256" key="3">
    <source>
        <dbReference type="ARBA" id="ARBA00004961"/>
    </source>
</evidence>
<dbReference type="InterPro" id="IPR039104">
    <property type="entry name" value="6PGL"/>
</dbReference>
<evidence type="ECO:0000256" key="7">
    <source>
        <dbReference type="RuleBase" id="RU365095"/>
    </source>
</evidence>
<evidence type="ECO:0000256" key="2">
    <source>
        <dbReference type="ARBA" id="ARBA00002681"/>
    </source>
</evidence>
<dbReference type="EC" id="3.1.1.31" evidence="5 7"/>
<dbReference type="PANTHER" id="PTHR11054:SF0">
    <property type="entry name" value="6-PHOSPHOGLUCONOLACTONASE"/>
    <property type="match status" value="1"/>
</dbReference>
<dbReference type="Pfam" id="PF01182">
    <property type="entry name" value="Glucosamine_iso"/>
    <property type="match status" value="1"/>
</dbReference>
<dbReference type="InterPro" id="IPR005900">
    <property type="entry name" value="6-phosphogluconolactonase_DevB"/>
</dbReference>
<evidence type="ECO:0000313" key="10">
    <source>
        <dbReference type="Proteomes" id="UP001302349"/>
    </source>
</evidence>
<dbReference type="EMBL" id="CP136051">
    <property type="protein sequence ID" value="WOK08945.1"/>
    <property type="molecule type" value="Genomic_DNA"/>
</dbReference>
<dbReference type="GO" id="GO:0017057">
    <property type="term" value="F:6-phosphogluconolactonase activity"/>
    <property type="evidence" value="ECO:0007669"/>
    <property type="project" value="UniProtKB-EC"/>
</dbReference>
<feature type="domain" description="Glucosamine/galactosamine-6-phosphate isomerase" evidence="8">
    <location>
        <begin position="10"/>
        <end position="226"/>
    </location>
</feature>
<dbReference type="SUPFAM" id="SSF100950">
    <property type="entry name" value="NagB/RpiA/CoA transferase-like"/>
    <property type="match status" value="1"/>
</dbReference>
<gene>
    <name evidence="7 9" type="primary">pgl</name>
    <name evidence="9" type="ORF">RT717_09895</name>
</gene>
<organism evidence="9 10">
    <name type="scientific">Imperialibacter roseus</name>
    <dbReference type="NCBI Taxonomy" id="1324217"/>
    <lineage>
        <taxon>Bacteria</taxon>
        <taxon>Pseudomonadati</taxon>
        <taxon>Bacteroidota</taxon>
        <taxon>Cytophagia</taxon>
        <taxon>Cytophagales</taxon>
        <taxon>Flammeovirgaceae</taxon>
        <taxon>Imperialibacter</taxon>
    </lineage>
</organism>
<reference evidence="9 10" key="1">
    <citation type="journal article" date="2023" name="Microbiol. Resour. Announc.">
        <title>Complete Genome Sequence of Imperialibacter roseus strain P4T.</title>
        <authorList>
            <person name="Tizabi D.R."/>
            <person name="Bachvaroff T."/>
            <person name="Hill R.T."/>
        </authorList>
    </citation>
    <scope>NUCLEOTIDE SEQUENCE [LARGE SCALE GENOMIC DNA]</scope>
    <source>
        <strain evidence="9 10">P4T</strain>
    </source>
</reference>
<evidence type="ECO:0000313" key="9">
    <source>
        <dbReference type="EMBL" id="WOK08945.1"/>
    </source>
</evidence>
<comment type="pathway">
    <text evidence="3 7">Carbohydrate degradation; pentose phosphate pathway; D-ribulose 5-phosphate from D-glucose 6-phosphate (oxidative stage): step 2/3.</text>
</comment>
<keyword evidence="7 9" id="KW-0378">Hydrolase</keyword>
<dbReference type="InterPro" id="IPR037171">
    <property type="entry name" value="NagB/RpiA_transferase-like"/>
</dbReference>
<proteinExistence type="inferred from homology"/>
<evidence type="ECO:0000256" key="5">
    <source>
        <dbReference type="ARBA" id="ARBA00013198"/>
    </source>
</evidence>
<dbReference type="InterPro" id="IPR006148">
    <property type="entry name" value="Glc/Gal-6P_isomerase"/>
</dbReference>